<proteinExistence type="inferred from homology"/>
<dbReference type="InterPro" id="IPR000979">
    <property type="entry name" value="Phosphodiesterase_MJ0936/Vps29"/>
</dbReference>
<evidence type="ECO:0000259" key="3">
    <source>
        <dbReference type="Pfam" id="PF12850"/>
    </source>
</evidence>
<keyword evidence="2" id="KW-0479">Metal-binding</keyword>
<dbReference type="InterPro" id="IPR029052">
    <property type="entry name" value="Metallo-depent_PP-like"/>
</dbReference>
<comment type="similarity">
    <text evidence="1 2">Belongs to the metallophosphoesterase superfamily. YfcE family.</text>
</comment>
<protein>
    <recommendedName>
        <fullName evidence="2">Phosphoesterase</fullName>
        <ecNumber evidence="2">3.1.4.-</ecNumber>
    </recommendedName>
</protein>
<reference evidence="4 5" key="1">
    <citation type="submission" date="2022-04" db="EMBL/GenBank/DDBJ databases">
        <title>Positive selection, recombination, and allopatry shape intraspecific diversity of widespread and dominant cyanobacteria.</title>
        <authorList>
            <person name="Wei J."/>
            <person name="Shu W."/>
            <person name="Hu C."/>
        </authorList>
    </citation>
    <scope>NUCLEOTIDE SEQUENCE [LARGE SCALE GENOMIC DNA]</scope>
    <source>
        <strain evidence="4 5">AS-A4</strain>
    </source>
</reference>
<dbReference type="SUPFAM" id="SSF56300">
    <property type="entry name" value="Metallo-dependent phosphatases"/>
    <property type="match status" value="1"/>
</dbReference>
<dbReference type="Gene3D" id="3.60.21.10">
    <property type="match status" value="1"/>
</dbReference>
<comment type="caution">
    <text evidence="4">The sequence shown here is derived from an EMBL/GenBank/DDBJ whole genome shotgun (WGS) entry which is preliminary data.</text>
</comment>
<dbReference type="EC" id="3.1.4.-" evidence="2"/>
<sequence length="165" mass="17797">MQPTQIILFEPDEMQVSVISDTHGLLRPEAVDALADSELILHAGDIGKPEVLDGLRAIAPVIAVRGNNDKGSWAEAISEHETVEIAGVSLYLLHILKDLTIDLQLAGIQVVISGHSHKPLVEEHNGVLFLNPGSAGPRRFKLPVTLAHLHLNGTEIQAQIVDLNV</sequence>
<dbReference type="Pfam" id="PF12850">
    <property type="entry name" value="Metallophos_2"/>
    <property type="match status" value="1"/>
</dbReference>
<evidence type="ECO:0000256" key="1">
    <source>
        <dbReference type="ARBA" id="ARBA00008950"/>
    </source>
</evidence>
<feature type="domain" description="Calcineurin-like phosphoesterase" evidence="3">
    <location>
        <begin position="14"/>
        <end position="152"/>
    </location>
</feature>
<comment type="cofactor">
    <cofactor evidence="2">
        <name>a divalent metal cation</name>
        <dbReference type="ChEBI" id="CHEBI:60240"/>
    </cofactor>
</comment>
<name>A0ABV0KKB5_9CYAN</name>
<organism evidence="4 5">
    <name type="scientific">Stenomitos frigidus AS-A4</name>
    <dbReference type="NCBI Taxonomy" id="2933935"/>
    <lineage>
        <taxon>Bacteria</taxon>
        <taxon>Bacillati</taxon>
        <taxon>Cyanobacteriota</taxon>
        <taxon>Cyanophyceae</taxon>
        <taxon>Leptolyngbyales</taxon>
        <taxon>Leptolyngbyaceae</taxon>
        <taxon>Stenomitos</taxon>
    </lineage>
</organism>
<keyword evidence="5" id="KW-1185">Reference proteome</keyword>
<dbReference type="Proteomes" id="UP001476950">
    <property type="component" value="Unassembled WGS sequence"/>
</dbReference>
<evidence type="ECO:0000313" key="4">
    <source>
        <dbReference type="EMBL" id="MEP1059693.1"/>
    </source>
</evidence>
<gene>
    <name evidence="4" type="ORF">NDI38_14710</name>
</gene>
<dbReference type="PANTHER" id="PTHR11124">
    <property type="entry name" value="VACUOLAR SORTING PROTEIN VPS29"/>
    <property type="match status" value="1"/>
</dbReference>
<dbReference type="NCBIfam" id="TIGR00040">
    <property type="entry name" value="yfcE"/>
    <property type="match status" value="1"/>
</dbReference>
<evidence type="ECO:0000313" key="5">
    <source>
        <dbReference type="Proteomes" id="UP001476950"/>
    </source>
</evidence>
<accession>A0ABV0KKB5</accession>
<evidence type="ECO:0000256" key="2">
    <source>
        <dbReference type="RuleBase" id="RU362039"/>
    </source>
</evidence>
<dbReference type="InterPro" id="IPR024654">
    <property type="entry name" value="Calcineurin-like_PHP_lpxH"/>
</dbReference>
<dbReference type="EMBL" id="JAMPLM010000012">
    <property type="protein sequence ID" value="MEP1059693.1"/>
    <property type="molecule type" value="Genomic_DNA"/>
</dbReference>